<evidence type="ECO:0000256" key="2">
    <source>
        <dbReference type="SAM" id="Phobius"/>
    </source>
</evidence>
<evidence type="ECO:0000313" key="5">
    <source>
        <dbReference type="Proteomes" id="UP000078397"/>
    </source>
</evidence>
<evidence type="ECO:0000256" key="1">
    <source>
        <dbReference type="ARBA" id="ARBA00023125"/>
    </source>
</evidence>
<feature type="transmembrane region" description="Helical" evidence="2">
    <location>
        <begin position="115"/>
        <end position="136"/>
    </location>
</feature>
<feature type="domain" description="HTH CENPB-type" evidence="3">
    <location>
        <begin position="1"/>
        <end position="68"/>
    </location>
</feature>
<dbReference type="EMBL" id="LSBJ02000008">
    <property type="protein sequence ID" value="OAQ57639.1"/>
    <property type="molecule type" value="Genomic_DNA"/>
</dbReference>
<keyword evidence="5" id="KW-1185">Reference proteome</keyword>
<dbReference type="KEGG" id="pchm:VFPPC_06554"/>
<dbReference type="STRING" id="1380566.A0A179EXI7"/>
<reference evidence="4 5" key="1">
    <citation type="journal article" date="2016" name="PLoS Pathog.">
        <title>Biosynthesis of antibiotic leucinostatins in bio-control fungus Purpureocillium lilacinum and their inhibition on phytophthora revealed by genome mining.</title>
        <authorList>
            <person name="Wang G."/>
            <person name="Liu Z."/>
            <person name="Lin R."/>
            <person name="Li E."/>
            <person name="Mao Z."/>
            <person name="Ling J."/>
            <person name="Yang Y."/>
            <person name="Yin W.B."/>
            <person name="Xie B."/>
        </authorList>
    </citation>
    <scope>NUCLEOTIDE SEQUENCE [LARGE SCALE GENOMIC DNA]</scope>
    <source>
        <strain evidence="4">170</strain>
    </source>
</reference>
<comment type="caution">
    <text evidence="4">The sequence shown here is derived from an EMBL/GenBank/DDBJ whole genome shotgun (WGS) entry which is preliminary data.</text>
</comment>
<organism evidence="4 5">
    <name type="scientific">Pochonia chlamydosporia 170</name>
    <dbReference type="NCBI Taxonomy" id="1380566"/>
    <lineage>
        <taxon>Eukaryota</taxon>
        <taxon>Fungi</taxon>
        <taxon>Dikarya</taxon>
        <taxon>Ascomycota</taxon>
        <taxon>Pezizomycotina</taxon>
        <taxon>Sordariomycetes</taxon>
        <taxon>Hypocreomycetidae</taxon>
        <taxon>Hypocreales</taxon>
        <taxon>Clavicipitaceae</taxon>
        <taxon>Pochonia</taxon>
    </lineage>
</organism>
<keyword evidence="1" id="KW-0238">DNA-binding</keyword>
<sequence>MPNSRKLTNLEESTIVRYILDLGSRSFPPRLSGVQDMANRLLADRNAPPVGVNWASNFVKRQPQLFTRFTRQYDYQRALCEDPKIIKPWFELVRNTVAKYGIQDEDFHNFDETGFMMGVISSVSAAVTTSILWFIVNPLHFQRFKPIARTVQAQLRYKRLGI</sequence>
<dbReference type="RefSeq" id="XP_018135941.1">
    <property type="nucleotide sequence ID" value="XM_018285570.1"/>
</dbReference>
<evidence type="ECO:0000313" key="4">
    <source>
        <dbReference type="EMBL" id="OAQ57639.1"/>
    </source>
</evidence>
<gene>
    <name evidence="4" type="ORF">VFPPC_06554</name>
</gene>
<keyword evidence="2" id="KW-1133">Transmembrane helix</keyword>
<protein>
    <submittedName>
        <fullName evidence="4">Fot5 transposase</fullName>
    </submittedName>
</protein>
<keyword evidence="2" id="KW-0812">Transmembrane</keyword>
<dbReference type="AlphaFoldDB" id="A0A179EXI7"/>
<evidence type="ECO:0000259" key="3">
    <source>
        <dbReference type="PROSITE" id="PS51253"/>
    </source>
</evidence>
<dbReference type="GeneID" id="28849564"/>
<dbReference type="GO" id="GO:0003677">
    <property type="term" value="F:DNA binding"/>
    <property type="evidence" value="ECO:0007669"/>
    <property type="project" value="UniProtKB-KW"/>
</dbReference>
<dbReference type="PROSITE" id="PS51253">
    <property type="entry name" value="HTH_CENPB"/>
    <property type="match status" value="1"/>
</dbReference>
<accession>A0A179EXI7</accession>
<dbReference type="Proteomes" id="UP000078397">
    <property type="component" value="Unassembled WGS sequence"/>
</dbReference>
<dbReference type="InterPro" id="IPR006600">
    <property type="entry name" value="HTH_CenpB_DNA-bd_dom"/>
</dbReference>
<keyword evidence="2" id="KW-0472">Membrane</keyword>
<name>A0A179EXI7_METCM</name>
<proteinExistence type="predicted"/>
<dbReference type="OrthoDB" id="5231586at2759"/>